<reference evidence="1 4" key="3">
    <citation type="submission" date="2018-03" db="EMBL/GenBank/DDBJ databases">
        <title>Genomic Encyclopedia of Archaeal and Bacterial Type Strains, Phase II (KMG-II): from individual species to whole genera.</title>
        <authorList>
            <person name="Goeker M."/>
        </authorList>
    </citation>
    <scope>NUCLEOTIDE SEQUENCE [LARGE SCALE GENOMIC DNA]</scope>
    <source>
        <strain evidence="1 4">DSM 17797</strain>
    </source>
</reference>
<protein>
    <submittedName>
        <fullName evidence="2">RteC protein</fullName>
    </submittedName>
</protein>
<reference evidence="3" key="2">
    <citation type="submission" date="2016-11" db="EMBL/GenBank/DDBJ databases">
        <authorList>
            <person name="Varghese N."/>
            <person name="Submissions S."/>
        </authorList>
    </citation>
    <scope>NUCLEOTIDE SEQUENCE [LARGE SCALE GENOMIC DNA]</scope>
    <source>
        <strain evidence="3">DSM 19729</strain>
    </source>
</reference>
<dbReference type="Pfam" id="PF09357">
    <property type="entry name" value="RteC"/>
    <property type="match status" value="1"/>
</dbReference>
<dbReference type="STRING" id="280093.SAMN05443373_10228"/>
<dbReference type="EMBL" id="FQWO01000002">
    <property type="protein sequence ID" value="SHG44385.1"/>
    <property type="molecule type" value="Genomic_DNA"/>
</dbReference>
<proteinExistence type="predicted"/>
<dbReference type="Proteomes" id="UP000237771">
    <property type="component" value="Unassembled WGS sequence"/>
</dbReference>
<name>A0A1M5JVF2_9FLAO</name>
<dbReference type="AlphaFoldDB" id="A0A1M5JVF2"/>
<sequence>MIMNCTYEVFFNELEKEFTRLEDSETEPLLQAQTVLSFLEEKLKLLNKWLKYHVFETPEEEIYFFKFLKPSFVSKIIFYKSVLKTESHVPINKKEKLKYFNRSLKKIHDLTVENHIFYTYFRTASSFKDNDYFLRKTYKELIKNDLMLLNYDSKISTSHDYLMAQMLSAATLTKYFEERIDQIQNKESFNPIKTYQWCGTQTDFVEIVYVLHYFRVINNGNLCIKEFAINLGKFFNVEINANKVYDTFQKIKGRKTDPTKFLSKAIENFCKRIFEESFRK</sequence>
<dbReference type="Proteomes" id="UP000184384">
    <property type="component" value="Unassembled WGS sequence"/>
</dbReference>
<gene>
    <name evidence="1" type="ORF">BC624_10228</name>
    <name evidence="2" type="ORF">SAMN05443373_10228</name>
</gene>
<evidence type="ECO:0000313" key="3">
    <source>
        <dbReference type="Proteomes" id="UP000184384"/>
    </source>
</evidence>
<evidence type="ECO:0000313" key="4">
    <source>
        <dbReference type="Proteomes" id="UP000237771"/>
    </source>
</evidence>
<dbReference type="OrthoDB" id="790983at2"/>
<dbReference type="EMBL" id="PVUB01000002">
    <property type="protein sequence ID" value="PRZ26070.1"/>
    <property type="molecule type" value="Genomic_DNA"/>
</dbReference>
<keyword evidence="4" id="KW-1185">Reference proteome</keyword>
<evidence type="ECO:0000313" key="2">
    <source>
        <dbReference type="EMBL" id="SHG44385.1"/>
    </source>
</evidence>
<reference evidence="2" key="1">
    <citation type="submission" date="2016-11" db="EMBL/GenBank/DDBJ databases">
        <authorList>
            <person name="Jaros S."/>
            <person name="Januszkiewicz K."/>
            <person name="Wedrychowicz H."/>
        </authorList>
    </citation>
    <scope>NUCLEOTIDE SEQUENCE [LARGE SCALE GENOMIC DNA]</scope>
    <source>
        <strain evidence="2">DSM 19729</strain>
    </source>
</reference>
<evidence type="ECO:0000313" key="1">
    <source>
        <dbReference type="EMBL" id="PRZ26070.1"/>
    </source>
</evidence>
<accession>A0A1M5JVF2</accession>
<dbReference type="InterPro" id="IPR018534">
    <property type="entry name" value="Tet_reg_excision_RteC"/>
</dbReference>
<organism evidence="2 3">
    <name type="scientific">Flavobacterium granuli</name>
    <dbReference type="NCBI Taxonomy" id="280093"/>
    <lineage>
        <taxon>Bacteria</taxon>
        <taxon>Pseudomonadati</taxon>
        <taxon>Bacteroidota</taxon>
        <taxon>Flavobacteriia</taxon>
        <taxon>Flavobacteriales</taxon>
        <taxon>Flavobacteriaceae</taxon>
        <taxon>Flavobacterium</taxon>
    </lineage>
</organism>